<name>A0A0W7WNA1_9RHOB</name>
<keyword evidence="16" id="KW-1185">Reference proteome</keyword>
<accession>A0A0W7WNA1</accession>
<keyword evidence="8" id="KW-0560">Oxidoreductase</keyword>
<evidence type="ECO:0000256" key="12">
    <source>
        <dbReference type="SAM" id="MobiDB-lite"/>
    </source>
</evidence>
<evidence type="ECO:0000313" key="16">
    <source>
        <dbReference type="Proteomes" id="UP000054396"/>
    </source>
</evidence>
<evidence type="ECO:0000256" key="8">
    <source>
        <dbReference type="ARBA" id="ARBA00023002"/>
    </source>
</evidence>
<feature type="compositionally biased region" description="Polar residues" evidence="12">
    <location>
        <begin position="344"/>
        <end position="353"/>
    </location>
</feature>
<dbReference type="GO" id="GO:0004497">
    <property type="term" value="F:monooxygenase activity"/>
    <property type="evidence" value="ECO:0007669"/>
    <property type="project" value="UniProtKB-KW"/>
</dbReference>
<dbReference type="PANTHER" id="PTHR38674">
    <property type="entry name" value="ALKANE 1-MONOOXYGENASE 1"/>
    <property type="match status" value="1"/>
</dbReference>
<evidence type="ECO:0000256" key="13">
    <source>
        <dbReference type="SAM" id="Phobius"/>
    </source>
</evidence>
<keyword evidence="7 13" id="KW-1133">Transmembrane helix</keyword>
<dbReference type="RefSeq" id="WP_058861196.1">
    <property type="nucleotide sequence ID" value="NZ_LPXO01000002.1"/>
</dbReference>
<evidence type="ECO:0000256" key="5">
    <source>
        <dbReference type="ARBA" id="ARBA00022692"/>
    </source>
</evidence>
<sequence length="353" mass="38064">MARFTIATLAMVALLALALVHGGIWAVAALVYITAFTYFMDRIAALAPPDDPGQEFPAGDTLSLLLGVAHFPLLYGGVRVIGSSDAFTTADKILIFFALSLFLGQVSNSNAHELIHRAPRVLRRLGVAVYASILFGFHASAHVRVHHVHAATVRDPNSARLGESFYAFAPRAWAGALVAGYHAESRLRRGTGLHPYAVYGLGAALSLVLAYVLAGWGGIAALLGLSAYAQAQLLLSDYVQHYGLTRREIAPGRPEPVGPQHSWNAPHGFSSALMLNAPRHSDHHSHPAKPYPGLSLDRAAMPILPHSLPVMAVLALLPPVWRRVMDRRVARVRARQADLPDRQATASRLPQEA</sequence>
<evidence type="ECO:0000256" key="1">
    <source>
        <dbReference type="ARBA" id="ARBA00004429"/>
    </source>
</evidence>
<keyword evidence="6" id="KW-0479">Metal-binding</keyword>
<evidence type="ECO:0000256" key="4">
    <source>
        <dbReference type="ARBA" id="ARBA00022519"/>
    </source>
</evidence>
<evidence type="ECO:0000256" key="6">
    <source>
        <dbReference type="ARBA" id="ARBA00022723"/>
    </source>
</evidence>
<reference evidence="15 16" key="1">
    <citation type="submission" date="2015-12" db="EMBL/GenBank/DDBJ databases">
        <authorList>
            <person name="Shamseldin A."/>
            <person name="Moawad H."/>
            <person name="Abd El-Rahim W.M."/>
            <person name="Sadowsky M.J."/>
        </authorList>
    </citation>
    <scope>NUCLEOTIDE SEQUENCE [LARGE SCALE GENOMIC DNA]</scope>
    <source>
        <strain evidence="15 16">SJ5A-1</strain>
    </source>
</reference>
<dbReference type="Proteomes" id="UP000054396">
    <property type="component" value="Unassembled WGS sequence"/>
</dbReference>
<keyword evidence="3" id="KW-1003">Cell membrane</keyword>
<keyword evidence="11 13" id="KW-0472">Membrane</keyword>
<comment type="subcellular location">
    <subcellularLocation>
        <location evidence="1">Cell inner membrane</location>
        <topology evidence="1">Multi-pass membrane protein</topology>
    </subcellularLocation>
</comment>
<feature type="region of interest" description="Disordered" evidence="12">
    <location>
        <begin position="334"/>
        <end position="353"/>
    </location>
</feature>
<evidence type="ECO:0000256" key="2">
    <source>
        <dbReference type="ARBA" id="ARBA00010823"/>
    </source>
</evidence>
<dbReference type="EMBL" id="LPXO01000002">
    <property type="protein sequence ID" value="KUF12077.1"/>
    <property type="molecule type" value="Genomic_DNA"/>
</dbReference>
<dbReference type="GO" id="GO:0046872">
    <property type="term" value="F:metal ion binding"/>
    <property type="evidence" value="ECO:0007669"/>
    <property type="project" value="UniProtKB-KW"/>
</dbReference>
<evidence type="ECO:0000256" key="3">
    <source>
        <dbReference type="ARBA" id="ARBA00022475"/>
    </source>
</evidence>
<feature type="domain" description="Fatty acid desaturase" evidence="14">
    <location>
        <begin position="96"/>
        <end position="298"/>
    </location>
</feature>
<dbReference type="GO" id="GO:0006629">
    <property type="term" value="P:lipid metabolic process"/>
    <property type="evidence" value="ECO:0007669"/>
    <property type="project" value="InterPro"/>
</dbReference>
<gene>
    <name evidence="15" type="ORF">AVJ23_05765</name>
</gene>
<dbReference type="OrthoDB" id="4759734at2"/>
<dbReference type="Pfam" id="PF00487">
    <property type="entry name" value="FA_desaturase"/>
    <property type="match status" value="1"/>
</dbReference>
<feature type="transmembrane region" description="Helical" evidence="13">
    <location>
        <begin position="303"/>
        <end position="321"/>
    </location>
</feature>
<keyword evidence="4" id="KW-0997">Cell inner membrane</keyword>
<dbReference type="AlphaFoldDB" id="A0A0W7WNA1"/>
<proteinExistence type="inferred from homology"/>
<dbReference type="CDD" id="cd03512">
    <property type="entry name" value="Alkane-hydroxylase"/>
    <property type="match status" value="1"/>
</dbReference>
<keyword evidence="5 13" id="KW-0812">Transmembrane</keyword>
<protein>
    <submittedName>
        <fullName evidence="15">Alkane 1-monooxygenase</fullName>
    </submittedName>
</protein>
<evidence type="ECO:0000313" key="15">
    <source>
        <dbReference type="EMBL" id="KUF12077.1"/>
    </source>
</evidence>
<evidence type="ECO:0000256" key="9">
    <source>
        <dbReference type="ARBA" id="ARBA00023004"/>
    </source>
</evidence>
<comment type="caution">
    <text evidence="15">The sequence shown here is derived from an EMBL/GenBank/DDBJ whole genome shotgun (WGS) entry which is preliminary data.</text>
</comment>
<organism evidence="15 16">
    <name type="scientific">Pseudoponticoccus marisrubri</name>
    <dbReference type="NCBI Taxonomy" id="1685382"/>
    <lineage>
        <taxon>Bacteria</taxon>
        <taxon>Pseudomonadati</taxon>
        <taxon>Pseudomonadota</taxon>
        <taxon>Alphaproteobacteria</taxon>
        <taxon>Rhodobacterales</taxon>
        <taxon>Roseobacteraceae</taxon>
        <taxon>Pseudoponticoccus</taxon>
    </lineage>
</organism>
<evidence type="ECO:0000256" key="10">
    <source>
        <dbReference type="ARBA" id="ARBA00023033"/>
    </source>
</evidence>
<evidence type="ECO:0000256" key="7">
    <source>
        <dbReference type="ARBA" id="ARBA00022989"/>
    </source>
</evidence>
<dbReference type="InterPro" id="IPR005804">
    <property type="entry name" value="FA_desaturase_dom"/>
</dbReference>
<keyword evidence="10 15" id="KW-0503">Monooxygenase</keyword>
<dbReference type="InterPro" id="IPR033885">
    <property type="entry name" value="AlkB/XylM"/>
</dbReference>
<dbReference type="STRING" id="1685382.AVJ23_05765"/>
<evidence type="ECO:0000256" key="11">
    <source>
        <dbReference type="ARBA" id="ARBA00023136"/>
    </source>
</evidence>
<dbReference type="PANTHER" id="PTHR38674:SF1">
    <property type="entry name" value="ALKANE 1-MONOOXYGENASE 1"/>
    <property type="match status" value="1"/>
</dbReference>
<feature type="transmembrane region" description="Helical" evidence="13">
    <location>
        <begin position="196"/>
        <end position="229"/>
    </location>
</feature>
<keyword evidence="9" id="KW-0408">Iron</keyword>
<dbReference type="GO" id="GO:0005886">
    <property type="term" value="C:plasma membrane"/>
    <property type="evidence" value="ECO:0007669"/>
    <property type="project" value="UniProtKB-SubCell"/>
</dbReference>
<evidence type="ECO:0000259" key="14">
    <source>
        <dbReference type="Pfam" id="PF00487"/>
    </source>
</evidence>
<comment type="similarity">
    <text evidence="2">Belongs to the fatty acid desaturase type 1 family. AlkB subfamily.</text>
</comment>